<accession>A0A1F7H887</accession>
<protein>
    <recommendedName>
        <fullName evidence="2">GIY-YIG domain-containing protein</fullName>
    </recommendedName>
</protein>
<comment type="similarity">
    <text evidence="1">Belongs to the UPF0213 family.</text>
</comment>
<dbReference type="InterPro" id="IPR035901">
    <property type="entry name" value="GIY-YIG_endonuc_sf"/>
</dbReference>
<gene>
    <name evidence="3" type="ORF">A3C28_02990</name>
</gene>
<dbReference type="AlphaFoldDB" id="A0A1F7H887"/>
<sequence length="84" mass="10198">MYYLYIVRCSDDSLYCSQTNNLQRRIHEHNFDNFKSAKYLRGKKPVVLVYSEEFSTLREAMKRERQIKKLTKVEKEAFVKKNNK</sequence>
<dbReference type="PANTHER" id="PTHR34477:SF1">
    <property type="entry name" value="UPF0213 PROTEIN YHBQ"/>
    <property type="match status" value="1"/>
</dbReference>
<evidence type="ECO:0000313" key="3">
    <source>
        <dbReference type="EMBL" id="OGK27086.1"/>
    </source>
</evidence>
<evidence type="ECO:0000259" key="2">
    <source>
        <dbReference type="PROSITE" id="PS50164"/>
    </source>
</evidence>
<dbReference type="SUPFAM" id="SSF82771">
    <property type="entry name" value="GIY-YIG endonuclease"/>
    <property type="match status" value="1"/>
</dbReference>
<dbReference type="Proteomes" id="UP000178597">
    <property type="component" value="Unassembled WGS sequence"/>
</dbReference>
<dbReference type="PROSITE" id="PS50164">
    <property type="entry name" value="GIY_YIG"/>
    <property type="match status" value="1"/>
</dbReference>
<name>A0A1F7H887_9BACT</name>
<evidence type="ECO:0000256" key="1">
    <source>
        <dbReference type="ARBA" id="ARBA00007435"/>
    </source>
</evidence>
<comment type="caution">
    <text evidence="3">The sequence shown here is derived from an EMBL/GenBank/DDBJ whole genome shotgun (WGS) entry which is preliminary data.</text>
</comment>
<dbReference type="EMBL" id="MFZP01000031">
    <property type="protein sequence ID" value="OGK27086.1"/>
    <property type="molecule type" value="Genomic_DNA"/>
</dbReference>
<evidence type="ECO:0000313" key="4">
    <source>
        <dbReference type="Proteomes" id="UP000178597"/>
    </source>
</evidence>
<proteinExistence type="inferred from homology"/>
<dbReference type="Gene3D" id="3.40.1440.10">
    <property type="entry name" value="GIY-YIG endonuclease"/>
    <property type="match status" value="1"/>
</dbReference>
<dbReference type="CDD" id="cd10456">
    <property type="entry name" value="GIY-YIG_UPF0213"/>
    <property type="match status" value="1"/>
</dbReference>
<dbReference type="InterPro" id="IPR050190">
    <property type="entry name" value="UPF0213_domain"/>
</dbReference>
<organism evidence="3 4">
    <name type="scientific">Candidatus Roizmanbacteria bacterium RIFCSPHIGHO2_02_FULL_39_9</name>
    <dbReference type="NCBI Taxonomy" id="1802040"/>
    <lineage>
        <taxon>Bacteria</taxon>
        <taxon>Candidatus Roizmaniibacteriota</taxon>
    </lineage>
</organism>
<dbReference type="InterPro" id="IPR000305">
    <property type="entry name" value="GIY-YIG_endonuc"/>
</dbReference>
<feature type="domain" description="GIY-YIG" evidence="2">
    <location>
        <begin position="1"/>
        <end position="77"/>
    </location>
</feature>
<reference evidence="3 4" key="1">
    <citation type="journal article" date="2016" name="Nat. Commun.">
        <title>Thousands of microbial genomes shed light on interconnected biogeochemical processes in an aquifer system.</title>
        <authorList>
            <person name="Anantharaman K."/>
            <person name="Brown C.T."/>
            <person name="Hug L.A."/>
            <person name="Sharon I."/>
            <person name="Castelle C.J."/>
            <person name="Probst A.J."/>
            <person name="Thomas B.C."/>
            <person name="Singh A."/>
            <person name="Wilkins M.J."/>
            <person name="Karaoz U."/>
            <person name="Brodie E.L."/>
            <person name="Williams K.H."/>
            <person name="Hubbard S.S."/>
            <person name="Banfield J.F."/>
        </authorList>
    </citation>
    <scope>NUCLEOTIDE SEQUENCE [LARGE SCALE GENOMIC DNA]</scope>
</reference>
<dbReference type="PANTHER" id="PTHR34477">
    <property type="entry name" value="UPF0213 PROTEIN YHBQ"/>
    <property type="match status" value="1"/>
</dbReference>
<dbReference type="Pfam" id="PF01541">
    <property type="entry name" value="GIY-YIG"/>
    <property type="match status" value="1"/>
</dbReference>